<accession>A0AAE0MCF5</accession>
<keyword evidence="1" id="KW-0812">Transmembrane</keyword>
<sequence length="93" mass="10470">MGWWLACVYVFLVSLAEKGAGWLVDIGFFFLWSLSIPPTILAPFLLAVSISQTNLHTHTFFCCRQKNQTLSLLAIRQYLRIHHPSILPGIGPS</sequence>
<dbReference type="Proteomes" id="UP001286456">
    <property type="component" value="Unassembled WGS sequence"/>
</dbReference>
<reference evidence="2" key="1">
    <citation type="journal article" date="2023" name="Mol. Phylogenet. Evol.">
        <title>Genome-scale phylogeny and comparative genomics of the fungal order Sordariales.</title>
        <authorList>
            <person name="Hensen N."/>
            <person name="Bonometti L."/>
            <person name="Westerberg I."/>
            <person name="Brannstrom I.O."/>
            <person name="Guillou S."/>
            <person name="Cros-Aarteil S."/>
            <person name="Calhoun S."/>
            <person name="Haridas S."/>
            <person name="Kuo A."/>
            <person name="Mondo S."/>
            <person name="Pangilinan J."/>
            <person name="Riley R."/>
            <person name="LaButti K."/>
            <person name="Andreopoulos B."/>
            <person name="Lipzen A."/>
            <person name="Chen C."/>
            <person name="Yan M."/>
            <person name="Daum C."/>
            <person name="Ng V."/>
            <person name="Clum A."/>
            <person name="Steindorff A."/>
            <person name="Ohm R.A."/>
            <person name="Martin F."/>
            <person name="Silar P."/>
            <person name="Natvig D.O."/>
            <person name="Lalanne C."/>
            <person name="Gautier V."/>
            <person name="Ament-Velasquez S.L."/>
            <person name="Kruys A."/>
            <person name="Hutchinson M.I."/>
            <person name="Powell A.J."/>
            <person name="Barry K."/>
            <person name="Miller A.N."/>
            <person name="Grigoriev I.V."/>
            <person name="Debuchy R."/>
            <person name="Gladieux P."/>
            <person name="Hiltunen Thoren M."/>
            <person name="Johannesson H."/>
        </authorList>
    </citation>
    <scope>NUCLEOTIDE SEQUENCE</scope>
    <source>
        <strain evidence="2">SMH4131-1</strain>
    </source>
</reference>
<keyword evidence="3" id="KW-1185">Reference proteome</keyword>
<gene>
    <name evidence="2" type="ORF">B0T19DRAFT_421748</name>
</gene>
<dbReference type="EMBL" id="JAUEPO010000003">
    <property type="protein sequence ID" value="KAK3327436.1"/>
    <property type="molecule type" value="Genomic_DNA"/>
</dbReference>
<proteinExistence type="predicted"/>
<protein>
    <submittedName>
        <fullName evidence="2">Uncharacterized protein</fullName>
    </submittedName>
</protein>
<evidence type="ECO:0000256" key="1">
    <source>
        <dbReference type="SAM" id="Phobius"/>
    </source>
</evidence>
<evidence type="ECO:0000313" key="3">
    <source>
        <dbReference type="Proteomes" id="UP001286456"/>
    </source>
</evidence>
<organism evidence="2 3">
    <name type="scientific">Cercophora scortea</name>
    <dbReference type="NCBI Taxonomy" id="314031"/>
    <lineage>
        <taxon>Eukaryota</taxon>
        <taxon>Fungi</taxon>
        <taxon>Dikarya</taxon>
        <taxon>Ascomycota</taxon>
        <taxon>Pezizomycotina</taxon>
        <taxon>Sordariomycetes</taxon>
        <taxon>Sordariomycetidae</taxon>
        <taxon>Sordariales</taxon>
        <taxon>Lasiosphaeriaceae</taxon>
        <taxon>Cercophora</taxon>
    </lineage>
</organism>
<keyword evidence="1" id="KW-0472">Membrane</keyword>
<name>A0AAE0MCF5_9PEZI</name>
<keyword evidence="1" id="KW-1133">Transmembrane helix</keyword>
<comment type="caution">
    <text evidence="2">The sequence shown here is derived from an EMBL/GenBank/DDBJ whole genome shotgun (WGS) entry which is preliminary data.</text>
</comment>
<feature type="transmembrane region" description="Helical" evidence="1">
    <location>
        <begin position="26"/>
        <end position="48"/>
    </location>
</feature>
<reference evidence="2" key="2">
    <citation type="submission" date="2023-06" db="EMBL/GenBank/DDBJ databases">
        <authorList>
            <consortium name="Lawrence Berkeley National Laboratory"/>
            <person name="Haridas S."/>
            <person name="Hensen N."/>
            <person name="Bonometti L."/>
            <person name="Westerberg I."/>
            <person name="Brannstrom I.O."/>
            <person name="Guillou S."/>
            <person name="Cros-Aarteil S."/>
            <person name="Calhoun S."/>
            <person name="Kuo A."/>
            <person name="Mondo S."/>
            <person name="Pangilinan J."/>
            <person name="Riley R."/>
            <person name="Labutti K."/>
            <person name="Andreopoulos B."/>
            <person name="Lipzen A."/>
            <person name="Chen C."/>
            <person name="Yanf M."/>
            <person name="Daum C."/>
            <person name="Ng V."/>
            <person name="Clum A."/>
            <person name="Steindorff A."/>
            <person name="Ohm R."/>
            <person name="Martin F."/>
            <person name="Silar P."/>
            <person name="Natvig D."/>
            <person name="Lalanne C."/>
            <person name="Gautier V."/>
            <person name="Ament-Velasquez S.L."/>
            <person name="Kruys A."/>
            <person name="Hutchinson M.I."/>
            <person name="Powell A.J."/>
            <person name="Barry K."/>
            <person name="Miller A.N."/>
            <person name="Grigoriev I.V."/>
            <person name="Debuchy R."/>
            <person name="Gladieux P."/>
            <person name="Thoren M.H."/>
            <person name="Johannesson H."/>
        </authorList>
    </citation>
    <scope>NUCLEOTIDE SEQUENCE</scope>
    <source>
        <strain evidence="2">SMH4131-1</strain>
    </source>
</reference>
<evidence type="ECO:0000313" key="2">
    <source>
        <dbReference type="EMBL" id="KAK3327436.1"/>
    </source>
</evidence>
<dbReference type="AlphaFoldDB" id="A0AAE0MCF5"/>